<accession>A0ABU0N223</accession>
<proteinExistence type="predicted"/>
<keyword evidence="1" id="KW-1133">Transmembrane helix</keyword>
<gene>
    <name evidence="2" type="ORF">QOZ92_002042</name>
</gene>
<sequence length="66" mass="7413">MPSKKGKNNKELLKEIRSEGMFKEAEDVANKKVKYTIASGKDGAMIAITLFLFMVGFTLINKIFNN</sequence>
<dbReference type="EMBL" id="JAUSWG010000008">
    <property type="protein sequence ID" value="MDQ0556924.1"/>
    <property type="molecule type" value="Genomic_DNA"/>
</dbReference>
<comment type="caution">
    <text evidence="2">The sequence shown here is derived from an EMBL/GenBank/DDBJ whole genome shotgun (WGS) entry which is preliminary data.</text>
</comment>
<protein>
    <submittedName>
        <fullName evidence="2">Uncharacterized protein</fullName>
    </submittedName>
</protein>
<dbReference type="Proteomes" id="UP001232584">
    <property type="component" value="Unassembled WGS sequence"/>
</dbReference>
<evidence type="ECO:0000313" key="3">
    <source>
        <dbReference type="Proteomes" id="UP001232584"/>
    </source>
</evidence>
<keyword evidence="1" id="KW-0812">Transmembrane</keyword>
<evidence type="ECO:0000256" key="1">
    <source>
        <dbReference type="SAM" id="Phobius"/>
    </source>
</evidence>
<keyword evidence="3" id="KW-1185">Reference proteome</keyword>
<feature type="transmembrane region" description="Helical" evidence="1">
    <location>
        <begin position="44"/>
        <end position="64"/>
    </location>
</feature>
<keyword evidence="1" id="KW-0472">Membrane</keyword>
<evidence type="ECO:0000313" key="2">
    <source>
        <dbReference type="EMBL" id="MDQ0556924.1"/>
    </source>
</evidence>
<name>A0ABU0N223_9FIRM</name>
<dbReference type="RefSeq" id="WP_307507243.1">
    <property type="nucleotide sequence ID" value="NZ_BAAACE010000019.1"/>
</dbReference>
<organism evidence="2 3">
    <name type="scientific">Paraclostridium ghonii</name>
    <dbReference type="NCBI Taxonomy" id="29358"/>
    <lineage>
        <taxon>Bacteria</taxon>
        <taxon>Bacillati</taxon>
        <taxon>Bacillota</taxon>
        <taxon>Clostridia</taxon>
        <taxon>Peptostreptococcales</taxon>
        <taxon>Peptostreptococcaceae</taxon>
        <taxon>Paraclostridium</taxon>
    </lineage>
</organism>
<reference evidence="2 3" key="1">
    <citation type="submission" date="2023-07" db="EMBL/GenBank/DDBJ databases">
        <title>Genomic Encyclopedia of Type Strains, Phase IV (KMG-IV): sequencing the most valuable type-strain genomes for metagenomic binning, comparative biology and taxonomic classification.</title>
        <authorList>
            <person name="Goeker M."/>
        </authorList>
    </citation>
    <scope>NUCLEOTIDE SEQUENCE [LARGE SCALE GENOMIC DNA]</scope>
    <source>
        <strain evidence="2 3">DSM 15049</strain>
    </source>
</reference>